<dbReference type="PANTHER" id="PTHR43779:SF3">
    <property type="entry name" value="(3R)-3-[(CARBOXYMETHYL)AMINO]FATTY ACID OXYGENASE_DECARBOXYLASE"/>
    <property type="match status" value="1"/>
</dbReference>
<evidence type="ECO:0000256" key="2">
    <source>
        <dbReference type="ARBA" id="ARBA00022723"/>
    </source>
</evidence>
<keyword evidence="2" id="KW-0479">Metal-binding</keyword>
<reference evidence="7 8" key="1">
    <citation type="journal article" date="2023" name="IMA Fungus">
        <title>Comparative genomic study of the Penicillium genus elucidates a diverse pangenome and 15 lateral gene transfer events.</title>
        <authorList>
            <person name="Petersen C."/>
            <person name="Sorensen T."/>
            <person name="Nielsen M.R."/>
            <person name="Sondergaard T.E."/>
            <person name="Sorensen J.L."/>
            <person name="Fitzpatrick D.A."/>
            <person name="Frisvad J.C."/>
            <person name="Nielsen K.L."/>
        </authorList>
    </citation>
    <scope>NUCLEOTIDE SEQUENCE [LARGE SCALE GENOMIC DNA]</scope>
    <source>
        <strain evidence="7 8">IBT 35679</strain>
    </source>
</reference>
<dbReference type="InterPro" id="IPR051178">
    <property type="entry name" value="TfdA_dioxygenase"/>
</dbReference>
<keyword evidence="5" id="KW-0408">Iron</keyword>
<accession>A0AAD6CKZ5</accession>
<organism evidence="7 8">
    <name type="scientific">Penicillium frequentans</name>
    <dbReference type="NCBI Taxonomy" id="3151616"/>
    <lineage>
        <taxon>Eukaryota</taxon>
        <taxon>Fungi</taxon>
        <taxon>Dikarya</taxon>
        <taxon>Ascomycota</taxon>
        <taxon>Pezizomycotina</taxon>
        <taxon>Eurotiomycetes</taxon>
        <taxon>Eurotiomycetidae</taxon>
        <taxon>Eurotiales</taxon>
        <taxon>Aspergillaceae</taxon>
        <taxon>Penicillium</taxon>
    </lineage>
</organism>
<feature type="domain" description="TauD/TfdA-like" evidence="6">
    <location>
        <begin position="14"/>
        <end position="297"/>
    </location>
</feature>
<evidence type="ECO:0000256" key="1">
    <source>
        <dbReference type="ARBA" id="ARBA00005896"/>
    </source>
</evidence>
<evidence type="ECO:0000313" key="8">
    <source>
        <dbReference type="Proteomes" id="UP001220324"/>
    </source>
</evidence>
<dbReference type="Pfam" id="PF02668">
    <property type="entry name" value="TauD"/>
    <property type="match status" value="1"/>
</dbReference>
<keyword evidence="8" id="KW-1185">Reference proteome</keyword>
<dbReference type="AlphaFoldDB" id="A0AAD6CKZ5"/>
<proteinExistence type="inferred from homology"/>
<comment type="caution">
    <text evidence="7">The sequence shown here is derived from an EMBL/GenBank/DDBJ whole genome shotgun (WGS) entry which is preliminary data.</text>
</comment>
<comment type="similarity">
    <text evidence="1">Belongs to the TfdA dioxygenase family.</text>
</comment>
<dbReference type="EMBL" id="JAQIZZ010000008">
    <property type="protein sequence ID" value="KAJ5523982.1"/>
    <property type="molecule type" value="Genomic_DNA"/>
</dbReference>
<dbReference type="GO" id="GO:0046872">
    <property type="term" value="F:metal ion binding"/>
    <property type="evidence" value="ECO:0007669"/>
    <property type="project" value="UniProtKB-KW"/>
</dbReference>
<evidence type="ECO:0000256" key="5">
    <source>
        <dbReference type="ARBA" id="ARBA00023004"/>
    </source>
</evidence>
<evidence type="ECO:0000256" key="3">
    <source>
        <dbReference type="ARBA" id="ARBA00022964"/>
    </source>
</evidence>
<dbReference type="SUPFAM" id="SSF51197">
    <property type="entry name" value="Clavaminate synthase-like"/>
    <property type="match status" value="1"/>
</dbReference>
<dbReference type="InterPro" id="IPR042098">
    <property type="entry name" value="TauD-like_sf"/>
</dbReference>
<protein>
    <recommendedName>
        <fullName evidence="6">TauD/TfdA-like domain-containing protein</fullName>
    </recommendedName>
</protein>
<evidence type="ECO:0000259" key="6">
    <source>
        <dbReference type="Pfam" id="PF02668"/>
    </source>
</evidence>
<dbReference type="PANTHER" id="PTHR43779">
    <property type="entry name" value="DIOXYGENASE RV0097-RELATED"/>
    <property type="match status" value="1"/>
</dbReference>
<keyword evidence="4" id="KW-0560">Oxidoreductase</keyword>
<keyword evidence="3" id="KW-0223">Dioxygenase</keyword>
<dbReference type="InterPro" id="IPR003819">
    <property type="entry name" value="TauD/TfdA-like"/>
</dbReference>
<evidence type="ECO:0000256" key="4">
    <source>
        <dbReference type="ARBA" id="ARBA00023002"/>
    </source>
</evidence>
<gene>
    <name evidence="7" type="ORF">N7494_010632</name>
</gene>
<evidence type="ECO:0000313" key="7">
    <source>
        <dbReference type="EMBL" id="KAJ5523982.1"/>
    </source>
</evidence>
<dbReference type="Proteomes" id="UP001220324">
    <property type="component" value="Unassembled WGS sequence"/>
</dbReference>
<name>A0AAD6CKZ5_9EURO</name>
<sequence length="319" mass="35765">MAITNSTNFSHISVKPLHPTFTAEVSGVDFSSPIPDDVFSEVLAALTKYGVLVFRKTGLTDESHIAFSKRLGELDDVTPYIKAGRPNRLKHVELFDVSNIELDGSILDPSSPRAQANKGNSLFHVDSSFNPRRAGYSLLLAHELPPPGMGGSTEFADTRAAFDNLPMELRDELLANDYVACHSMHHSKKVAAPEAYADIKPLDYPMGRHKIVQRHEASGRMNLYIAAHVHHIEDLDTGRSEELFQELFRHATREENVVRVEWTEPGDLIVWDNTCVMHRAVGGQFVNKFRRDMRRCTVHDSSSMAWGLNEHTDVRQGLP</sequence>
<dbReference type="Gene3D" id="3.60.130.10">
    <property type="entry name" value="Clavaminate synthase-like"/>
    <property type="match status" value="1"/>
</dbReference>
<dbReference type="GO" id="GO:0051213">
    <property type="term" value="F:dioxygenase activity"/>
    <property type="evidence" value="ECO:0007669"/>
    <property type="project" value="UniProtKB-KW"/>
</dbReference>